<dbReference type="SUPFAM" id="SSF53756">
    <property type="entry name" value="UDP-Glycosyltransferase/glycogen phosphorylase"/>
    <property type="match status" value="1"/>
</dbReference>
<proteinExistence type="predicted"/>
<evidence type="ECO:0000256" key="1">
    <source>
        <dbReference type="ARBA" id="ARBA00022676"/>
    </source>
</evidence>
<evidence type="ECO:0000313" key="5">
    <source>
        <dbReference type="Proteomes" id="UP000307380"/>
    </source>
</evidence>
<dbReference type="Proteomes" id="UP000307380">
    <property type="component" value="Unassembled WGS sequence"/>
</dbReference>
<dbReference type="Gene3D" id="3.40.50.2000">
    <property type="entry name" value="Glycogen Phosphorylase B"/>
    <property type="match status" value="1"/>
</dbReference>
<dbReference type="EMBL" id="SSSN01000014">
    <property type="protein sequence ID" value="THG30377.1"/>
    <property type="molecule type" value="Genomic_DNA"/>
</dbReference>
<keyword evidence="5" id="KW-1185">Reference proteome</keyword>
<feature type="domain" description="Glycosyltransferase subfamily 4-like N-terminal" evidence="3">
    <location>
        <begin position="17"/>
        <end position="155"/>
    </location>
</feature>
<dbReference type="OrthoDB" id="3287135at2"/>
<comment type="caution">
    <text evidence="4">The sequence shown here is derived from an EMBL/GenBank/DDBJ whole genome shotgun (WGS) entry which is preliminary data.</text>
</comment>
<protein>
    <submittedName>
        <fullName evidence="4">Glycosyltransferase family 4 protein</fullName>
    </submittedName>
</protein>
<evidence type="ECO:0000313" key="4">
    <source>
        <dbReference type="EMBL" id="THG30377.1"/>
    </source>
</evidence>
<organism evidence="4 5">
    <name type="scientific">Orlajensenia flava</name>
    <dbReference type="NCBI Taxonomy" id="2565934"/>
    <lineage>
        <taxon>Bacteria</taxon>
        <taxon>Bacillati</taxon>
        <taxon>Actinomycetota</taxon>
        <taxon>Actinomycetes</taxon>
        <taxon>Micrococcales</taxon>
        <taxon>Microbacteriaceae</taxon>
        <taxon>Orlajensenia</taxon>
    </lineage>
</organism>
<keyword evidence="2 4" id="KW-0808">Transferase</keyword>
<dbReference type="AlphaFoldDB" id="A0A4V3WT26"/>
<evidence type="ECO:0000256" key="2">
    <source>
        <dbReference type="ARBA" id="ARBA00022679"/>
    </source>
</evidence>
<gene>
    <name evidence="4" type="ORF">E6C70_15150</name>
</gene>
<dbReference type="RefSeq" id="WP_136425343.1">
    <property type="nucleotide sequence ID" value="NZ_SSSN01000014.1"/>
</dbReference>
<reference evidence="4 5" key="1">
    <citation type="submission" date="2019-04" db="EMBL/GenBank/DDBJ databases">
        <authorList>
            <person name="Jiang L."/>
        </authorList>
    </citation>
    <scope>NUCLEOTIDE SEQUENCE [LARGE SCALE GENOMIC DNA]</scope>
    <source>
        <strain evidence="4 5">YIM 131861</strain>
    </source>
</reference>
<dbReference type="Pfam" id="PF13439">
    <property type="entry name" value="Glyco_transf_4"/>
    <property type="match status" value="1"/>
</dbReference>
<evidence type="ECO:0000259" key="3">
    <source>
        <dbReference type="Pfam" id="PF13439"/>
    </source>
</evidence>
<name>A0A4V3WT26_9MICO</name>
<keyword evidence="1" id="KW-0328">Glycosyltransferase</keyword>
<accession>A0A4V3WT26</accession>
<dbReference type="InterPro" id="IPR028098">
    <property type="entry name" value="Glyco_trans_4-like_N"/>
</dbReference>
<sequence>MQQTVAAPARTDALDVGHEVTVLSVPAAHPYVRSVTAAPGITSALEPTASTDVWAPSAALDPAWIVEHADDADLLHIHFGTESFSVQHLASCLAAAHRVSWPVVFTVHDLDHPQLADQSHYRDQLDVLVAGSDAVVTLTAGAADEVRRRWGRIAVVSAHPSILPVGAPLPRVFPSDEVRIGMHLKDLRPNVDAVAMVRALADALAQLGQRGITADAEVRMHREVRDPAAREAVREVAANSERMVLIEHERLDDRELANTLSRLDVCVLPYGHGTHSGWLELCWDLGVGVVAPAVGFYAEQHASVRSFTLDDSLTDSGDSLASAIAAVLDASGETRAGTAARAEEFDRRRLTRVVDDERVASVHADLYRSLIAERRS</sequence>
<dbReference type="GO" id="GO:0016757">
    <property type="term" value="F:glycosyltransferase activity"/>
    <property type="evidence" value="ECO:0007669"/>
    <property type="project" value="UniProtKB-KW"/>
</dbReference>